<feature type="transmembrane region" description="Helical" evidence="1">
    <location>
        <begin position="403"/>
        <end position="425"/>
    </location>
</feature>
<sequence length="541" mass="60075">MVQSISDHRCLCKGKSPGKAYVEHIRNSPKLNVFQLQGVRPLFFSRTMLEQWLMPQLKSDVAHFIYQQDGAPPYFNIRTFLNGRLPNRWIGRVGRDDIQLLSWPPRSPDLTPCDFYLWGHVKSSVFVPPLPENLPELRARIIIPIAAIDMDTLSRVWDEYWTTGLIEGHYCHGDYDYCGSDYCESGYDDCSGCYCDGGYNNCGCDYFESDYANCGGDYCADSYDNFGDGYYDGGYGNCGGDYCERGYGNCGNGYCDGSYTNCGRDYCAASYDNFGDGYYDGGYGNCGDDYCESGYANCGGDYCESGYGNCGDGYCKSGYGNCGDGYYDGSYTNCGSDYCAGKLFTIILAIVTMMVVMGIVVMIIVKVVMLIVAVIIVKVVMEIAAVIIVRVVMIIVPVITVRVIIIILAVIIVLVLTIILAMVIVMMVMGIVAVIIVLVVVIIASVITVMGYMVSRETLRRYATRRSETNANGTEFDSNECEENRKHRSLPLPRLEFDDTGVKHKHITLLGYFKTYAGVRRIMPNFVMVLRISAVSHSVDG</sequence>
<keyword evidence="1" id="KW-0472">Membrane</keyword>
<dbReference type="PANTHER" id="PTHR47326">
    <property type="entry name" value="TRANSPOSABLE ELEMENT TC3 TRANSPOSASE-LIKE PROTEIN"/>
    <property type="match status" value="1"/>
</dbReference>
<comment type="caution">
    <text evidence="2">The sequence shown here is derived from an EMBL/GenBank/DDBJ whole genome shotgun (WGS) entry which is preliminary data.</text>
</comment>
<evidence type="ECO:0000313" key="2">
    <source>
        <dbReference type="EMBL" id="KAJ4440383.1"/>
    </source>
</evidence>
<organism evidence="2 3">
    <name type="scientific">Periplaneta americana</name>
    <name type="common">American cockroach</name>
    <name type="synonym">Blatta americana</name>
    <dbReference type="NCBI Taxonomy" id="6978"/>
    <lineage>
        <taxon>Eukaryota</taxon>
        <taxon>Metazoa</taxon>
        <taxon>Ecdysozoa</taxon>
        <taxon>Arthropoda</taxon>
        <taxon>Hexapoda</taxon>
        <taxon>Insecta</taxon>
        <taxon>Pterygota</taxon>
        <taxon>Neoptera</taxon>
        <taxon>Polyneoptera</taxon>
        <taxon>Dictyoptera</taxon>
        <taxon>Blattodea</taxon>
        <taxon>Blattoidea</taxon>
        <taxon>Blattidae</taxon>
        <taxon>Blattinae</taxon>
        <taxon>Periplaneta</taxon>
    </lineage>
</organism>
<name>A0ABQ8T1P3_PERAM</name>
<feature type="transmembrane region" description="Helical" evidence="1">
    <location>
        <begin position="371"/>
        <end position="396"/>
    </location>
</feature>
<protein>
    <submittedName>
        <fullName evidence="2">Uncharacterized protein</fullName>
    </submittedName>
</protein>
<dbReference type="InterPro" id="IPR036397">
    <property type="entry name" value="RNaseH_sf"/>
</dbReference>
<feature type="transmembrane region" description="Helical" evidence="1">
    <location>
        <begin position="343"/>
        <end position="365"/>
    </location>
</feature>
<dbReference type="Proteomes" id="UP001148838">
    <property type="component" value="Unassembled WGS sequence"/>
</dbReference>
<dbReference type="PANTHER" id="PTHR47326:SF1">
    <property type="entry name" value="HTH PSQ-TYPE DOMAIN-CONTAINING PROTEIN"/>
    <property type="match status" value="1"/>
</dbReference>
<dbReference type="Gene3D" id="3.30.420.10">
    <property type="entry name" value="Ribonuclease H-like superfamily/Ribonuclease H"/>
    <property type="match status" value="1"/>
</dbReference>
<evidence type="ECO:0000313" key="3">
    <source>
        <dbReference type="Proteomes" id="UP001148838"/>
    </source>
</evidence>
<feature type="transmembrane region" description="Helical" evidence="1">
    <location>
        <begin position="431"/>
        <end position="455"/>
    </location>
</feature>
<keyword evidence="1" id="KW-1133">Transmembrane helix</keyword>
<accession>A0ABQ8T1P3</accession>
<evidence type="ECO:0000256" key="1">
    <source>
        <dbReference type="SAM" id="Phobius"/>
    </source>
</evidence>
<reference evidence="2 3" key="1">
    <citation type="journal article" date="2022" name="Allergy">
        <title>Genome assembly and annotation of Periplaneta americana reveal a comprehensive cockroach allergen profile.</title>
        <authorList>
            <person name="Wang L."/>
            <person name="Xiong Q."/>
            <person name="Saelim N."/>
            <person name="Wang L."/>
            <person name="Nong W."/>
            <person name="Wan A.T."/>
            <person name="Shi M."/>
            <person name="Liu X."/>
            <person name="Cao Q."/>
            <person name="Hui J.H.L."/>
            <person name="Sookrung N."/>
            <person name="Leung T.F."/>
            <person name="Tungtrongchitr A."/>
            <person name="Tsui S.K.W."/>
        </authorList>
    </citation>
    <scope>NUCLEOTIDE SEQUENCE [LARGE SCALE GENOMIC DNA]</scope>
    <source>
        <strain evidence="2">PWHHKU_190912</strain>
    </source>
</reference>
<dbReference type="EMBL" id="JAJSOF020000017">
    <property type="protein sequence ID" value="KAJ4440383.1"/>
    <property type="molecule type" value="Genomic_DNA"/>
</dbReference>
<keyword evidence="1" id="KW-0812">Transmembrane</keyword>
<proteinExistence type="predicted"/>
<gene>
    <name evidence="2" type="ORF">ANN_08524</name>
</gene>
<keyword evidence="3" id="KW-1185">Reference proteome</keyword>